<dbReference type="PANTHER" id="PTHR12277:SF81">
    <property type="entry name" value="PROTEIN ABHD13"/>
    <property type="match status" value="1"/>
</dbReference>
<reference evidence="3 4" key="1">
    <citation type="submission" date="2020-04" db="EMBL/GenBank/DDBJ databases">
        <title>Perkinsus olseni comparative genomics.</title>
        <authorList>
            <person name="Bogema D.R."/>
        </authorList>
    </citation>
    <scope>NUCLEOTIDE SEQUENCE [LARGE SCALE GENOMIC DNA]</scope>
    <source>
        <strain evidence="3">ATCC PRA-179</strain>
    </source>
</reference>
<dbReference type="PANTHER" id="PTHR12277">
    <property type="entry name" value="ALPHA/BETA HYDROLASE DOMAIN-CONTAINING PROTEIN"/>
    <property type="match status" value="1"/>
</dbReference>
<accession>A0A7J6LZ90</accession>
<protein>
    <submittedName>
        <fullName evidence="3">Monoacylglycerol lipase abhd12</fullName>
    </submittedName>
</protein>
<gene>
    <name evidence="3" type="primary">ABHD12_1</name>
    <name evidence="3" type="ORF">FOZ61_000678</name>
</gene>
<organism evidence="3 4">
    <name type="scientific">Perkinsus olseni</name>
    <name type="common">Perkinsus atlanticus</name>
    <dbReference type="NCBI Taxonomy" id="32597"/>
    <lineage>
        <taxon>Eukaryota</taxon>
        <taxon>Sar</taxon>
        <taxon>Alveolata</taxon>
        <taxon>Perkinsozoa</taxon>
        <taxon>Perkinsea</taxon>
        <taxon>Perkinsida</taxon>
        <taxon>Perkinsidae</taxon>
        <taxon>Perkinsus</taxon>
    </lineage>
</organism>
<dbReference type="SUPFAM" id="SSF53474">
    <property type="entry name" value="alpha/beta-Hydrolases"/>
    <property type="match status" value="1"/>
</dbReference>
<evidence type="ECO:0000313" key="4">
    <source>
        <dbReference type="Proteomes" id="UP000570595"/>
    </source>
</evidence>
<feature type="transmembrane region" description="Helical" evidence="1">
    <location>
        <begin position="27"/>
        <end position="45"/>
    </location>
</feature>
<dbReference type="InterPro" id="IPR000073">
    <property type="entry name" value="AB_hydrolase_1"/>
</dbReference>
<dbReference type="EMBL" id="JABAHT010000113">
    <property type="protein sequence ID" value="KAF4664607.1"/>
    <property type="molecule type" value="Genomic_DNA"/>
</dbReference>
<dbReference type="OrthoDB" id="10249433at2759"/>
<keyword evidence="1" id="KW-0812">Transmembrane</keyword>
<dbReference type="InterPro" id="IPR029058">
    <property type="entry name" value="AB_hydrolase_fold"/>
</dbReference>
<dbReference type="Proteomes" id="UP000570595">
    <property type="component" value="Unassembled WGS sequence"/>
</dbReference>
<evidence type="ECO:0000313" key="3">
    <source>
        <dbReference type="EMBL" id="KAF4664607.1"/>
    </source>
</evidence>
<sequence>MSPRDRSVGFRSCFSVSNMRPILPRPFIALTALLAALLSLILYDFNYIVVSLIHLDFAHAPSSISPLTDPAVSSGLQGAHNYRVQSGNESLGVWLIPANNATKPAERAVMYDAGSRGQGHRIKLYKMLANRLSATVVAFDLRGYGDSTGTPWTSGVLEDIRTIVDWTGKMLDNNTLPVYLYGHSLGGPQALYAARYMVKTGRRVSGCILESTFVEFPRTAAQHPMTLPLWFLPVDTRTRLLASLMEPAMKDPTRFDYYTGRQLRLLRLEAPGMPVINFHGLSDWQIPPENARALKESVGGVDYTTVFINGGGHSDLHTGDHQDQMVRALREWFPQTANRSSTVY</sequence>
<proteinExistence type="predicted"/>
<keyword evidence="1" id="KW-0472">Membrane</keyword>
<keyword evidence="1" id="KW-1133">Transmembrane helix</keyword>
<evidence type="ECO:0000256" key="1">
    <source>
        <dbReference type="SAM" id="Phobius"/>
    </source>
</evidence>
<evidence type="ECO:0000259" key="2">
    <source>
        <dbReference type="Pfam" id="PF12697"/>
    </source>
</evidence>
<dbReference type="Pfam" id="PF12697">
    <property type="entry name" value="Abhydrolase_6"/>
    <property type="match status" value="1"/>
</dbReference>
<comment type="caution">
    <text evidence="3">The sequence shown here is derived from an EMBL/GenBank/DDBJ whole genome shotgun (WGS) entry which is preliminary data.</text>
</comment>
<dbReference type="AlphaFoldDB" id="A0A7J6LZ90"/>
<name>A0A7J6LZ90_PEROL</name>
<dbReference type="Gene3D" id="3.40.50.1820">
    <property type="entry name" value="alpha/beta hydrolase"/>
    <property type="match status" value="1"/>
</dbReference>
<feature type="domain" description="AB hydrolase-1" evidence="2">
    <location>
        <begin position="128"/>
        <end position="326"/>
    </location>
</feature>